<sequence length="117" mass="13834">MPYLEPFIQQWKTYLKQQLSQCGLNYVVTDVGDSFDIKANSVAYFRWLRTANKINKGLHESRDELVWIMLEKQLRALANKAEKGTSNLVSRLHFDESQIQIRLNFSYDDEQHIFYVS</sequence>
<gene>
    <name evidence="1" type="ORF">I8J31_01415</name>
</gene>
<keyword evidence="2" id="KW-1185">Reference proteome</keyword>
<proteinExistence type="predicted"/>
<name>A0A934N040_9GAMM</name>
<reference evidence="1" key="1">
    <citation type="submission" date="2020-12" db="EMBL/GenBank/DDBJ databases">
        <title>Marinomonas arctica sp. nov., a psychrotolerant bacterium isolated from the Arctic.</title>
        <authorList>
            <person name="Zhang Y."/>
        </authorList>
    </citation>
    <scope>NUCLEOTIDE SEQUENCE</scope>
    <source>
        <strain evidence="1">C1424</strain>
    </source>
</reference>
<dbReference type="RefSeq" id="WP_199466401.1">
    <property type="nucleotide sequence ID" value="NZ_JAEMNX010000001.1"/>
</dbReference>
<evidence type="ECO:0000313" key="2">
    <source>
        <dbReference type="Proteomes" id="UP000628710"/>
    </source>
</evidence>
<protein>
    <submittedName>
        <fullName evidence="1">Uncharacterized protein</fullName>
    </submittedName>
</protein>
<comment type="caution">
    <text evidence="1">The sequence shown here is derived from an EMBL/GenBank/DDBJ whole genome shotgun (WGS) entry which is preliminary data.</text>
</comment>
<dbReference type="Proteomes" id="UP000628710">
    <property type="component" value="Unassembled WGS sequence"/>
</dbReference>
<evidence type="ECO:0000313" key="1">
    <source>
        <dbReference type="EMBL" id="MBJ7536332.1"/>
    </source>
</evidence>
<organism evidence="1 2">
    <name type="scientific">Marinomonas transparens</name>
    <dbReference type="NCBI Taxonomy" id="2795388"/>
    <lineage>
        <taxon>Bacteria</taxon>
        <taxon>Pseudomonadati</taxon>
        <taxon>Pseudomonadota</taxon>
        <taxon>Gammaproteobacteria</taxon>
        <taxon>Oceanospirillales</taxon>
        <taxon>Oceanospirillaceae</taxon>
        <taxon>Marinomonas</taxon>
    </lineage>
</organism>
<accession>A0A934N040</accession>
<dbReference type="EMBL" id="JAEMNX010000001">
    <property type="protein sequence ID" value="MBJ7536332.1"/>
    <property type="molecule type" value="Genomic_DNA"/>
</dbReference>
<dbReference type="AlphaFoldDB" id="A0A934N040"/>